<sequence length="128" mass="13371">MPHADAPLGDGSVLRRFLRDGFADSEGAAELLERAFRMARLEPPPGLSPVYRPDVGPELAGVALGHAGLAWVQRLAEALLELAFLRGELQTVVAEFPELDFGGLSGGYLEVLGLIAPDGALPALGVAS</sequence>
<accession>A0ABN2XES4</accession>
<proteinExistence type="predicted"/>
<dbReference type="RefSeq" id="WP_344555203.1">
    <property type="nucleotide sequence ID" value="NZ_BAAANS010000039.1"/>
</dbReference>
<reference evidence="2" key="1">
    <citation type="journal article" date="2019" name="Int. J. Syst. Evol. Microbiol.">
        <title>The Global Catalogue of Microorganisms (GCM) 10K type strain sequencing project: providing services to taxonomists for standard genome sequencing and annotation.</title>
        <authorList>
            <consortium name="The Broad Institute Genomics Platform"/>
            <consortium name="The Broad Institute Genome Sequencing Center for Infectious Disease"/>
            <person name="Wu L."/>
            <person name="Ma J."/>
        </authorList>
    </citation>
    <scope>NUCLEOTIDE SEQUENCE [LARGE SCALE GENOMIC DNA]</scope>
    <source>
        <strain evidence="2">JCM 14559</strain>
    </source>
</reference>
<organism evidence="1 2">
    <name type="scientific">Kitasatospora saccharophila</name>
    <dbReference type="NCBI Taxonomy" id="407973"/>
    <lineage>
        <taxon>Bacteria</taxon>
        <taxon>Bacillati</taxon>
        <taxon>Actinomycetota</taxon>
        <taxon>Actinomycetes</taxon>
        <taxon>Kitasatosporales</taxon>
        <taxon>Streptomycetaceae</taxon>
        <taxon>Kitasatospora</taxon>
    </lineage>
</organism>
<keyword evidence="2" id="KW-1185">Reference proteome</keyword>
<evidence type="ECO:0000313" key="1">
    <source>
        <dbReference type="EMBL" id="GAA2110866.1"/>
    </source>
</evidence>
<protein>
    <submittedName>
        <fullName evidence="1">Uncharacterized protein</fullName>
    </submittedName>
</protein>
<name>A0ABN2XES4_9ACTN</name>
<comment type="caution">
    <text evidence="1">The sequence shown here is derived from an EMBL/GenBank/DDBJ whole genome shotgun (WGS) entry which is preliminary data.</text>
</comment>
<dbReference type="EMBL" id="BAAANS010000039">
    <property type="protein sequence ID" value="GAA2110866.1"/>
    <property type="molecule type" value="Genomic_DNA"/>
</dbReference>
<gene>
    <name evidence="1" type="ORF">GCM10009759_52520</name>
</gene>
<evidence type="ECO:0000313" key="2">
    <source>
        <dbReference type="Proteomes" id="UP001500897"/>
    </source>
</evidence>
<dbReference type="Proteomes" id="UP001500897">
    <property type="component" value="Unassembled WGS sequence"/>
</dbReference>